<feature type="transmembrane region" description="Helical" evidence="7">
    <location>
        <begin position="152"/>
        <end position="170"/>
    </location>
</feature>
<comment type="subcellular location">
    <subcellularLocation>
        <location evidence="1">Membrane</location>
        <topology evidence="1">Multi-pass membrane protein</topology>
    </subcellularLocation>
</comment>
<dbReference type="GO" id="GO:0034486">
    <property type="term" value="P:vacuolar transmembrane transport"/>
    <property type="evidence" value="ECO:0007669"/>
    <property type="project" value="UniProtKB-ARBA"/>
</dbReference>
<feature type="transmembrane region" description="Helical" evidence="7">
    <location>
        <begin position="15"/>
        <end position="35"/>
    </location>
</feature>
<proteinExistence type="inferred from homology"/>
<keyword evidence="3 7" id="KW-1133">Transmembrane helix</keyword>
<organism evidence="8 9">
    <name type="scientific">Pneumocystis wakefieldiae</name>
    <dbReference type="NCBI Taxonomy" id="38082"/>
    <lineage>
        <taxon>Eukaryota</taxon>
        <taxon>Fungi</taxon>
        <taxon>Dikarya</taxon>
        <taxon>Ascomycota</taxon>
        <taxon>Taphrinomycotina</taxon>
        <taxon>Pneumocystomycetes</taxon>
        <taxon>Pneumocystaceae</taxon>
        <taxon>Pneumocystis</taxon>
    </lineage>
</organism>
<dbReference type="EMBL" id="CP054542">
    <property type="protein sequence ID" value="QSL66350.1"/>
    <property type="molecule type" value="Genomic_DNA"/>
</dbReference>
<keyword evidence="4 7" id="KW-0472">Membrane</keyword>
<dbReference type="GO" id="GO:0098852">
    <property type="term" value="C:lytic vacuole membrane"/>
    <property type="evidence" value="ECO:0007669"/>
    <property type="project" value="UniProtKB-ARBA"/>
</dbReference>
<evidence type="ECO:0000256" key="2">
    <source>
        <dbReference type="ARBA" id="ARBA00022692"/>
    </source>
</evidence>
<dbReference type="Proteomes" id="UP000663699">
    <property type="component" value="Chromosome 11"/>
</dbReference>
<protein>
    <submittedName>
        <fullName evidence="8">Uncharacterized protein</fullName>
    </submittedName>
</protein>
<name>A0A899FQZ5_9ASCO</name>
<evidence type="ECO:0000256" key="5">
    <source>
        <dbReference type="ARBA" id="ARBA00038039"/>
    </source>
</evidence>
<dbReference type="OrthoDB" id="8048523at2759"/>
<dbReference type="Pfam" id="PF04193">
    <property type="entry name" value="PQ-loop"/>
    <property type="match status" value="2"/>
</dbReference>
<evidence type="ECO:0000256" key="7">
    <source>
        <dbReference type="SAM" id="Phobius"/>
    </source>
</evidence>
<feature type="transmembrane region" description="Helical" evidence="7">
    <location>
        <begin position="190"/>
        <end position="209"/>
    </location>
</feature>
<evidence type="ECO:0000256" key="4">
    <source>
        <dbReference type="ARBA" id="ARBA00023136"/>
    </source>
</evidence>
<dbReference type="SMART" id="SM00679">
    <property type="entry name" value="CTNS"/>
    <property type="match status" value="2"/>
</dbReference>
<evidence type="ECO:0000256" key="3">
    <source>
        <dbReference type="ARBA" id="ARBA00022989"/>
    </source>
</evidence>
<dbReference type="Gene3D" id="1.20.1280.290">
    <property type="match status" value="2"/>
</dbReference>
<comment type="similarity">
    <text evidence="5">Belongs to the laat-1 family.</text>
</comment>
<evidence type="ECO:0000313" key="9">
    <source>
        <dbReference type="Proteomes" id="UP000663699"/>
    </source>
</evidence>
<sequence>MAFSDLRKISARETLSGIFGAISIAFWAITIYPQLIENYKRKSGDSLSLNFLILWLIGDAFSLVGSIWGKLISVIIAVQVYFFLADLLLILQILYYRRKPSLRSKVRLSTLKGATLSQFFISLTIVIIFGILGWVITVLMGGIKKPESEINGSVGFLVLGYIGSFFYLLARIPQIIKNYKNKSTDGLSPLFFAFTVLGNLTYLVSILLIDISRKYILINLPWLLSSFGTLFMDFMIFAQFILYRRKIKSEDSSN</sequence>
<gene>
    <name evidence="8" type="ORF">MERGE_000728</name>
</gene>
<dbReference type="PANTHER" id="PTHR16201">
    <property type="entry name" value="SEVEN TRANSMEMBRANE PROTEIN 1-RELATED"/>
    <property type="match status" value="1"/>
</dbReference>
<dbReference type="GO" id="GO:0015174">
    <property type="term" value="F:basic amino acid transmembrane transporter activity"/>
    <property type="evidence" value="ECO:0007669"/>
    <property type="project" value="UniProtKB-ARBA"/>
</dbReference>
<dbReference type="InterPro" id="IPR006603">
    <property type="entry name" value="PQ-loop_rpt"/>
</dbReference>
<comment type="catalytic activity">
    <reaction evidence="6">
        <text>L-histidine(out) + L-arginine(in) = L-histidine(in) + L-arginine(out)</text>
        <dbReference type="Rhea" id="RHEA:71063"/>
        <dbReference type="ChEBI" id="CHEBI:32682"/>
        <dbReference type="ChEBI" id="CHEBI:57595"/>
    </reaction>
</comment>
<dbReference type="FunFam" id="1.20.1280.290:FF:000012">
    <property type="entry name" value="Vacuolar membrane PQ loop repeat protein"/>
    <property type="match status" value="1"/>
</dbReference>
<feature type="transmembrane region" description="Helical" evidence="7">
    <location>
        <begin position="116"/>
        <end position="140"/>
    </location>
</feature>
<feature type="transmembrane region" description="Helical" evidence="7">
    <location>
        <begin position="74"/>
        <end position="95"/>
    </location>
</feature>
<dbReference type="PANTHER" id="PTHR16201:SF44">
    <property type="entry name" value="SEVEN TRANSMEMBRANE PROTEIN 1"/>
    <property type="match status" value="1"/>
</dbReference>
<evidence type="ECO:0000256" key="6">
    <source>
        <dbReference type="ARBA" id="ARBA00050768"/>
    </source>
</evidence>
<keyword evidence="9" id="KW-1185">Reference proteome</keyword>
<evidence type="ECO:0000256" key="1">
    <source>
        <dbReference type="ARBA" id="ARBA00004141"/>
    </source>
</evidence>
<dbReference type="FunFam" id="1.20.1280.290:FF:000009">
    <property type="entry name" value="PQ loop repeat family protein"/>
    <property type="match status" value="1"/>
</dbReference>
<evidence type="ECO:0000313" key="8">
    <source>
        <dbReference type="EMBL" id="QSL66350.1"/>
    </source>
</evidence>
<feature type="transmembrane region" description="Helical" evidence="7">
    <location>
        <begin position="47"/>
        <end position="68"/>
    </location>
</feature>
<accession>A0A899FQZ5</accession>
<dbReference type="InterPro" id="IPR051415">
    <property type="entry name" value="LAAT-1"/>
</dbReference>
<dbReference type="AlphaFoldDB" id="A0A899FQZ5"/>
<reference evidence="8" key="1">
    <citation type="submission" date="2020-06" db="EMBL/GenBank/DDBJ databases">
        <title>Genomes of multiple members of Pneumocystis genus reveal paths to human pathogen Pneumocystis jirovecii.</title>
        <authorList>
            <person name="Cisse O.H."/>
            <person name="Ma L."/>
            <person name="Dekker J."/>
            <person name="Khil P."/>
            <person name="Jo J."/>
            <person name="Brenchley J."/>
            <person name="Blair R."/>
            <person name="Pahar B."/>
            <person name="Chabe M."/>
            <person name="Van Rompay K.A."/>
            <person name="Keesler R."/>
            <person name="Sukura A."/>
            <person name="Hirsch V."/>
            <person name="Kutty G."/>
            <person name="Liu Y."/>
            <person name="Peng L."/>
            <person name="Chen J."/>
            <person name="Song J."/>
            <person name="Weissenbacher-Lang C."/>
            <person name="Xu J."/>
            <person name="Upham N.S."/>
            <person name="Stajich J.E."/>
            <person name="Cuomo C.A."/>
            <person name="Cushion M.T."/>
            <person name="Kovacs J.A."/>
        </authorList>
    </citation>
    <scope>NUCLEOTIDE SEQUENCE</scope>
    <source>
        <strain evidence="8">2A</strain>
    </source>
</reference>
<feature type="transmembrane region" description="Helical" evidence="7">
    <location>
        <begin position="221"/>
        <end position="243"/>
    </location>
</feature>
<keyword evidence="2 7" id="KW-0812">Transmembrane</keyword>